<keyword evidence="6 9" id="KW-1133">Transmembrane helix</keyword>
<gene>
    <name evidence="10" type="primary">lptG</name>
    <name evidence="10" type="ORF">TOI97_05275</name>
</gene>
<feature type="transmembrane region" description="Helical" evidence="9">
    <location>
        <begin position="101"/>
        <end position="121"/>
    </location>
</feature>
<comment type="caution">
    <text evidence="10">The sequence shown here is derived from an EMBL/GenBank/DDBJ whole genome shotgun (WGS) entry which is preliminary data.</text>
</comment>
<dbReference type="EMBL" id="JAXIVU010000005">
    <property type="protein sequence ID" value="MDY7218982.1"/>
    <property type="molecule type" value="Genomic_DNA"/>
</dbReference>
<keyword evidence="5 9" id="KW-0812">Transmembrane</keyword>
<organism evidence="10 11">
    <name type="scientific">Denitrificimonas halotolerans</name>
    <dbReference type="NCBI Taxonomy" id="3098930"/>
    <lineage>
        <taxon>Bacteria</taxon>
        <taxon>Pseudomonadati</taxon>
        <taxon>Pseudomonadota</taxon>
        <taxon>Gammaproteobacteria</taxon>
        <taxon>Pseudomonadales</taxon>
        <taxon>Pseudomonadaceae</taxon>
        <taxon>Denitrificimonas</taxon>
    </lineage>
</organism>
<reference evidence="10 11" key="1">
    <citation type="submission" date="2023-12" db="EMBL/GenBank/DDBJ databases">
        <title>Denitrificimonas halotolerans sp. nov.,a novel species isolated from landfill leachate.</title>
        <authorList>
            <person name="Wang S."/>
        </authorList>
    </citation>
    <scope>NUCLEOTIDE SEQUENCE [LARGE SCALE GENOMIC DNA]</scope>
    <source>
        <strain evidence="10 11">JX-1</strain>
    </source>
</reference>
<keyword evidence="7 9" id="KW-0472">Membrane</keyword>
<evidence type="ECO:0000256" key="1">
    <source>
        <dbReference type="ARBA" id="ARBA00002265"/>
    </source>
</evidence>
<feature type="transmembrane region" description="Helical" evidence="9">
    <location>
        <begin position="12"/>
        <end position="33"/>
    </location>
</feature>
<comment type="function">
    <text evidence="1">Part of the ABC transporter complex LptBFG involved in the translocation of lipopolysaccharide (LPS) from the inner membrane to the outer membrane.</text>
</comment>
<dbReference type="InterPro" id="IPR005495">
    <property type="entry name" value="LptG/LptF_permease"/>
</dbReference>
<sequence length="353" mass="38665">MRRLDRHIGSTVFLAIVAVLGVISALALLFAFIDELNDVEGAYTLWDAASYVGFTAPQRIYEMLPMAALIGCLVGLGALASNSELTVMRAAGVSIRRIVWAVMKPMLVLMVLGVLVGEYLAPWASSAGEANRSLVQSVGKAQSSKRGLWHRQGSEYIHVNTVQPGGKLIGVTRYVIDDEQRLLQSSFAREGLYQNDHWLLEDIVYTDLQARSSSVRQAQSERWDVEITPDLLNTVVMDPDTLPISGLWQYANYLGEQGLNASRYWLAFWVKVLQPLVTAALVLLAISFVFGPLRSVTLGQRVFTGVLVGFIFRIAQDLLGPASVVFGFAPILAVVLPALICAGLGFWLLRRAG</sequence>
<evidence type="ECO:0000256" key="5">
    <source>
        <dbReference type="ARBA" id="ARBA00022692"/>
    </source>
</evidence>
<comment type="subcellular location">
    <subcellularLocation>
        <location evidence="2">Cell membrane</location>
        <topology evidence="2">Multi-pass membrane protein</topology>
    </subcellularLocation>
</comment>
<evidence type="ECO:0000256" key="9">
    <source>
        <dbReference type="SAM" id="Phobius"/>
    </source>
</evidence>
<dbReference type="PANTHER" id="PTHR33529">
    <property type="entry name" value="SLR0882 PROTEIN-RELATED"/>
    <property type="match status" value="1"/>
</dbReference>
<evidence type="ECO:0000256" key="2">
    <source>
        <dbReference type="ARBA" id="ARBA00004651"/>
    </source>
</evidence>
<evidence type="ECO:0000256" key="3">
    <source>
        <dbReference type="ARBA" id="ARBA00007725"/>
    </source>
</evidence>
<evidence type="ECO:0000256" key="4">
    <source>
        <dbReference type="ARBA" id="ARBA00022475"/>
    </source>
</evidence>
<dbReference type="PANTHER" id="PTHR33529:SF2">
    <property type="entry name" value="LIPOPOLYSACCHARIDE EXPORT SYSTEM PERMEASE PROTEIN LPTG"/>
    <property type="match status" value="1"/>
</dbReference>
<dbReference type="NCBIfam" id="TIGR04408">
    <property type="entry name" value="LptG_lptG"/>
    <property type="match status" value="1"/>
</dbReference>
<proteinExistence type="inferred from homology"/>
<feature type="transmembrane region" description="Helical" evidence="9">
    <location>
        <begin position="325"/>
        <end position="349"/>
    </location>
</feature>
<protein>
    <submittedName>
        <fullName evidence="10">LPS export ABC transporter permease LptG</fullName>
    </submittedName>
</protein>
<dbReference type="Proteomes" id="UP001294570">
    <property type="component" value="Unassembled WGS sequence"/>
</dbReference>
<accession>A0ABU5GQT7</accession>
<dbReference type="RefSeq" id="WP_321553080.1">
    <property type="nucleotide sequence ID" value="NZ_JAXIVU010000005.1"/>
</dbReference>
<comment type="similarity">
    <text evidence="3">Belongs to the LptF/LptG family.</text>
</comment>
<comment type="subunit">
    <text evidence="8">Component of the lipopolysaccharide transport and assembly complex. The LptBFG transporter is composed of two ATP-binding proteins (LptB) and two transmembrane proteins (LptF and LptG).</text>
</comment>
<keyword evidence="4" id="KW-1003">Cell membrane</keyword>
<evidence type="ECO:0000313" key="11">
    <source>
        <dbReference type="Proteomes" id="UP001294570"/>
    </source>
</evidence>
<feature type="transmembrane region" description="Helical" evidence="9">
    <location>
        <begin position="272"/>
        <end position="290"/>
    </location>
</feature>
<feature type="transmembrane region" description="Helical" evidence="9">
    <location>
        <begin position="302"/>
        <end position="319"/>
    </location>
</feature>
<evidence type="ECO:0000256" key="8">
    <source>
        <dbReference type="ARBA" id="ARBA00026081"/>
    </source>
</evidence>
<name>A0ABU5GQT7_9GAMM</name>
<dbReference type="Pfam" id="PF03739">
    <property type="entry name" value="LptF_LptG"/>
    <property type="match status" value="1"/>
</dbReference>
<keyword evidence="11" id="KW-1185">Reference proteome</keyword>
<evidence type="ECO:0000313" key="10">
    <source>
        <dbReference type="EMBL" id="MDY7218982.1"/>
    </source>
</evidence>
<dbReference type="InterPro" id="IPR030923">
    <property type="entry name" value="LptG"/>
</dbReference>
<evidence type="ECO:0000256" key="6">
    <source>
        <dbReference type="ARBA" id="ARBA00022989"/>
    </source>
</evidence>
<evidence type="ECO:0000256" key="7">
    <source>
        <dbReference type="ARBA" id="ARBA00023136"/>
    </source>
</evidence>
<feature type="transmembrane region" description="Helical" evidence="9">
    <location>
        <begin position="60"/>
        <end position="80"/>
    </location>
</feature>